<keyword evidence="3 6" id="KW-0812">Transmembrane</keyword>
<dbReference type="RefSeq" id="WP_050125679.1">
    <property type="nucleotide sequence ID" value="NZ_CQEM01000004.1"/>
</dbReference>
<name>A0A0T9TLN6_YERAE</name>
<evidence type="ECO:0000256" key="2">
    <source>
        <dbReference type="ARBA" id="ARBA00009142"/>
    </source>
</evidence>
<feature type="transmembrane region" description="Helical" evidence="6">
    <location>
        <begin position="68"/>
        <end position="89"/>
    </location>
</feature>
<proteinExistence type="inferred from homology"/>
<comment type="subcellular location">
    <subcellularLocation>
        <location evidence="6">Cell membrane</location>
        <topology evidence="6">Multi-pass membrane protein</topology>
    </subcellularLocation>
    <subcellularLocation>
        <location evidence="1">Membrane</location>
        <topology evidence="1">Multi-pass membrane protein</topology>
    </subcellularLocation>
</comment>
<dbReference type="PANTHER" id="PTHR43701:SF2">
    <property type="entry name" value="MEMBRANE TRANSPORTER PROTEIN YJNA-RELATED"/>
    <property type="match status" value="1"/>
</dbReference>
<feature type="transmembrane region" description="Helical" evidence="6">
    <location>
        <begin position="42"/>
        <end position="61"/>
    </location>
</feature>
<dbReference type="InterPro" id="IPR051598">
    <property type="entry name" value="TSUP/Inactive_protease-like"/>
</dbReference>
<evidence type="ECO:0000256" key="3">
    <source>
        <dbReference type="ARBA" id="ARBA00022692"/>
    </source>
</evidence>
<evidence type="ECO:0000256" key="6">
    <source>
        <dbReference type="RuleBase" id="RU363041"/>
    </source>
</evidence>
<accession>A0A0T9TLN6</accession>
<dbReference type="EMBL" id="CQEM01000004">
    <property type="protein sequence ID" value="CNK90260.1"/>
    <property type="molecule type" value="Genomic_DNA"/>
</dbReference>
<dbReference type="AlphaFoldDB" id="A0A0T9TLN6"/>
<sequence length="265" mass="27408">MVISLLLGLCVGAVLGITGAGGGIFAIPTLVMGMAWAPQQAAPVALVAVAGSAALGAIGAWRKGLVRYRAAIVMTLAGIPMTGAGLFLAQHSSPTLLTLLFAGVMLAVAWRLVSSPEMAATHSYPVTLDEHTGRFVWAANTFLLFLTLGAVTGFMTGLLAVGGGFIIVPLLRQFTPLPIHSCIATSLMIVALVSMGGIVTAVMQGATLPMPFTLWFVISAVSGMFIGRRLSHHLPEHIVQKGFAGLLIVVALGMLFNAVMMKSSG</sequence>
<dbReference type="InterPro" id="IPR002781">
    <property type="entry name" value="TM_pro_TauE-like"/>
</dbReference>
<dbReference type="PANTHER" id="PTHR43701">
    <property type="entry name" value="MEMBRANE TRANSPORTER PROTEIN MJ0441-RELATED"/>
    <property type="match status" value="1"/>
</dbReference>
<protein>
    <recommendedName>
        <fullName evidence="6">Probable membrane transporter protein</fullName>
    </recommendedName>
</protein>
<evidence type="ECO:0000313" key="8">
    <source>
        <dbReference type="Proteomes" id="UP000040088"/>
    </source>
</evidence>
<keyword evidence="5 6" id="KW-0472">Membrane</keyword>
<evidence type="ECO:0000313" key="7">
    <source>
        <dbReference type="EMBL" id="CNK90260.1"/>
    </source>
</evidence>
<feature type="transmembrane region" description="Helical" evidence="6">
    <location>
        <begin position="95"/>
        <end position="113"/>
    </location>
</feature>
<feature type="transmembrane region" description="Helical" evidence="6">
    <location>
        <begin position="142"/>
        <end position="171"/>
    </location>
</feature>
<comment type="similarity">
    <text evidence="2 6">Belongs to the 4-toluene sulfonate uptake permease (TSUP) (TC 2.A.102) family.</text>
</comment>
<feature type="transmembrane region" description="Helical" evidence="6">
    <location>
        <begin position="177"/>
        <end position="200"/>
    </location>
</feature>
<feature type="transmembrane region" description="Helical" evidence="6">
    <location>
        <begin position="242"/>
        <end position="260"/>
    </location>
</feature>
<dbReference type="GO" id="GO:0005886">
    <property type="term" value="C:plasma membrane"/>
    <property type="evidence" value="ECO:0007669"/>
    <property type="project" value="UniProtKB-SubCell"/>
</dbReference>
<dbReference type="Proteomes" id="UP000040088">
    <property type="component" value="Unassembled WGS sequence"/>
</dbReference>
<evidence type="ECO:0000256" key="4">
    <source>
        <dbReference type="ARBA" id="ARBA00022989"/>
    </source>
</evidence>
<organism evidence="7 8">
    <name type="scientific">Yersinia aleksiciae</name>
    <dbReference type="NCBI Taxonomy" id="263819"/>
    <lineage>
        <taxon>Bacteria</taxon>
        <taxon>Pseudomonadati</taxon>
        <taxon>Pseudomonadota</taxon>
        <taxon>Gammaproteobacteria</taxon>
        <taxon>Enterobacterales</taxon>
        <taxon>Yersiniaceae</taxon>
        <taxon>Yersinia</taxon>
    </lineage>
</organism>
<dbReference type="Pfam" id="PF01925">
    <property type="entry name" value="TauE"/>
    <property type="match status" value="1"/>
</dbReference>
<evidence type="ECO:0000256" key="5">
    <source>
        <dbReference type="ARBA" id="ARBA00023136"/>
    </source>
</evidence>
<feature type="transmembrane region" description="Helical" evidence="6">
    <location>
        <begin position="212"/>
        <end position="230"/>
    </location>
</feature>
<reference evidence="8" key="1">
    <citation type="submission" date="2015-03" db="EMBL/GenBank/DDBJ databases">
        <authorList>
            <consortium name="Pathogen Informatics"/>
        </authorList>
    </citation>
    <scope>NUCLEOTIDE SEQUENCE [LARGE SCALE GENOMIC DNA]</scope>
    <source>
        <strain evidence="8">IP27925</strain>
    </source>
</reference>
<gene>
    <name evidence="7" type="ORF">ERS008460_01241</name>
</gene>
<keyword evidence="6" id="KW-1003">Cell membrane</keyword>
<evidence type="ECO:0000256" key="1">
    <source>
        <dbReference type="ARBA" id="ARBA00004141"/>
    </source>
</evidence>
<keyword evidence="4 6" id="KW-1133">Transmembrane helix</keyword>